<sequence length="474" mass="50862">MVYETAEVHGGHELVLKSAMTTVKPALPMHEYRLPLSNLDLLLPALDVSVFFCYRHPAPTASELKEALAKVLVAYYPLAGEVLANAAGEPELLCSGRGVDFVEATADGSQLQEVRLALPDESAEKLVPAKKAGVISVQVTKFKCGGALVGCTFDHRVCDAYSFNMFLVAWAIASRGGTAPPAPFFDRSIVAPRDPSPRTYTTDALIDRLFSPLSSVPLPSASATATAINRIYHVAADDVATLHALAGAGRTKLEAFTAHLWQLCSMAASGHQRLCCMGMVVDGRARMFPDGAMKAYFGNVAMTLADVADDVHRWVREAATGEHFRGLIDWVEALRPKPAVARAYLGGTGGSEAMACIVSSGMGFPVGEADFGTGLPAFASYHFPWPADTGYIMPMPSARGDGDWVVYVHTVPELVKVMEEGHVIVMLLDRQLHLLIWSLCASVDRFAFPVPPATSLAATLLLKINTLCQVYAVL</sequence>
<dbReference type="OrthoDB" id="1862401at2759"/>
<evidence type="ECO:0000313" key="5">
    <source>
        <dbReference type="Proteomes" id="UP000019116"/>
    </source>
</evidence>
<dbReference type="Gramene" id="TraesCS2B02G449500.1">
    <property type="protein sequence ID" value="TraesCS2B02G449500.1"/>
    <property type="gene ID" value="TraesCS2B02G449500"/>
</dbReference>
<dbReference type="PANTHER" id="PTHR31642">
    <property type="entry name" value="TRICHOTHECENE 3-O-ACETYLTRANSFERASE"/>
    <property type="match status" value="1"/>
</dbReference>
<dbReference type="OMA" id="LWKMVAT"/>
<dbReference type="STRING" id="4565.A0A3B6CBX1"/>
<dbReference type="Proteomes" id="UP000019116">
    <property type="component" value="Chromosome 2B"/>
</dbReference>
<evidence type="ECO:0000256" key="2">
    <source>
        <dbReference type="ARBA" id="ARBA00022679"/>
    </source>
</evidence>
<dbReference type="GO" id="GO:0016747">
    <property type="term" value="F:acyltransferase activity, transferring groups other than amino-acyl groups"/>
    <property type="evidence" value="ECO:0000318"/>
    <property type="project" value="GO_Central"/>
</dbReference>
<keyword evidence="3" id="KW-0012">Acyltransferase</keyword>
<name>A0A3B6CBX1_WHEAT</name>
<evidence type="ECO:0000256" key="1">
    <source>
        <dbReference type="ARBA" id="ARBA00009861"/>
    </source>
</evidence>
<evidence type="ECO:0000256" key="3">
    <source>
        <dbReference type="ARBA" id="ARBA00023315"/>
    </source>
</evidence>
<dbReference type="EnsemblPlants" id="TraesCS2B02G449500.1">
    <property type="protein sequence ID" value="TraesCS2B02G449500.1"/>
    <property type="gene ID" value="TraesCS2B02G449500"/>
</dbReference>
<reference evidence="4" key="1">
    <citation type="submission" date="2018-08" db="EMBL/GenBank/DDBJ databases">
        <authorList>
            <person name="Rossello M."/>
        </authorList>
    </citation>
    <scope>NUCLEOTIDE SEQUENCE [LARGE SCALE GENOMIC DNA]</scope>
    <source>
        <strain evidence="4">cv. Chinese Spring</strain>
    </source>
</reference>
<dbReference type="Gene3D" id="3.30.559.10">
    <property type="entry name" value="Chloramphenicol acetyltransferase-like domain"/>
    <property type="match status" value="2"/>
</dbReference>
<reference evidence="4" key="2">
    <citation type="submission" date="2018-10" db="UniProtKB">
        <authorList>
            <consortium name="EnsemblPlants"/>
        </authorList>
    </citation>
    <scope>IDENTIFICATION</scope>
</reference>
<organism evidence="4">
    <name type="scientific">Triticum aestivum</name>
    <name type="common">Wheat</name>
    <dbReference type="NCBI Taxonomy" id="4565"/>
    <lineage>
        <taxon>Eukaryota</taxon>
        <taxon>Viridiplantae</taxon>
        <taxon>Streptophyta</taxon>
        <taxon>Embryophyta</taxon>
        <taxon>Tracheophyta</taxon>
        <taxon>Spermatophyta</taxon>
        <taxon>Magnoliopsida</taxon>
        <taxon>Liliopsida</taxon>
        <taxon>Poales</taxon>
        <taxon>Poaceae</taxon>
        <taxon>BOP clade</taxon>
        <taxon>Pooideae</taxon>
        <taxon>Triticodae</taxon>
        <taxon>Triticeae</taxon>
        <taxon>Triticinae</taxon>
        <taxon>Triticum</taxon>
    </lineage>
</organism>
<dbReference type="InterPro" id="IPR023213">
    <property type="entry name" value="CAT-like_dom_sf"/>
</dbReference>
<dbReference type="PaxDb" id="4565-Traes_2BL_7C703AEB4.1"/>
<dbReference type="Pfam" id="PF02458">
    <property type="entry name" value="Transferase"/>
    <property type="match status" value="1"/>
</dbReference>
<dbReference type="SMR" id="A0A3B6CBX1"/>
<keyword evidence="5" id="KW-1185">Reference proteome</keyword>
<evidence type="ECO:0000313" key="4">
    <source>
        <dbReference type="EnsemblPlants" id="TraesCS2B02G449500.1"/>
    </source>
</evidence>
<comment type="similarity">
    <text evidence="1">Belongs to the plant acyltransferase family.</text>
</comment>
<dbReference type="AlphaFoldDB" id="A0A3B6CBX1"/>
<keyword evidence="2" id="KW-0808">Transferase</keyword>
<dbReference type="PANTHER" id="PTHR31642:SF341">
    <property type="match status" value="1"/>
</dbReference>
<dbReference type="InterPro" id="IPR050317">
    <property type="entry name" value="Plant_Fungal_Acyltransferase"/>
</dbReference>
<dbReference type="Gramene" id="TraesCS2B03G1141500.1">
    <property type="protein sequence ID" value="TraesCS2B03G1141500.1.CDS"/>
    <property type="gene ID" value="TraesCS2B03G1141500"/>
</dbReference>
<protein>
    <submittedName>
        <fullName evidence="4">Uncharacterized protein</fullName>
    </submittedName>
</protein>
<accession>A0A3B6CBX1</accession>
<proteinExistence type="inferred from homology"/>